<proteinExistence type="predicted"/>
<gene>
    <name evidence="1" type="ORF">DI396_03960</name>
</gene>
<name>A0A2V4ND56_9RHOB</name>
<dbReference type="EMBL" id="QFVT01000003">
    <property type="protein sequence ID" value="PYC48173.1"/>
    <property type="molecule type" value="Genomic_DNA"/>
</dbReference>
<sequence length="112" mass="12505">MARITQAQVEKAMRLAQEKERAFKEQERKAESRKKVILGGLILLAARNIEREGLPRDKAVGFFQFLANQKGIALRDARFLAERLEKGYAAPFQEATARLEAQCASLNSGGSQ</sequence>
<organism evidence="1 2">
    <name type="scientific">Litorivita pollutaquae</name>
    <dbReference type="NCBI Taxonomy" id="2200892"/>
    <lineage>
        <taxon>Bacteria</taxon>
        <taxon>Pseudomonadati</taxon>
        <taxon>Pseudomonadota</taxon>
        <taxon>Alphaproteobacteria</taxon>
        <taxon>Rhodobacterales</taxon>
        <taxon>Paracoccaceae</taxon>
        <taxon>Litorivita</taxon>
    </lineage>
</organism>
<evidence type="ECO:0000313" key="1">
    <source>
        <dbReference type="EMBL" id="PYC48173.1"/>
    </source>
</evidence>
<reference evidence="1 2" key="1">
    <citation type="submission" date="2018-05" db="EMBL/GenBank/DDBJ databases">
        <title>Oceanovita maritima gen. nov., sp. nov., a marine bacterium in the family Rhodobacteraceae isolated from surface seawater of Lundu port Xiamen, China.</title>
        <authorList>
            <person name="Hetharua B.H."/>
            <person name="Min D."/>
            <person name="Liao H."/>
            <person name="Tian Y."/>
        </authorList>
    </citation>
    <scope>NUCLEOTIDE SEQUENCE [LARGE SCALE GENOMIC DNA]</scope>
    <source>
        <strain evidence="1 2">FSX-11</strain>
    </source>
</reference>
<evidence type="ECO:0008006" key="3">
    <source>
        <dbReference type="Google" id="ProtNLM"/>
    </source>
</evidence>
<evidence type="ECO:0000313" key="2">
    <source>
        <dbReference type="Proteomes" id="UP000248012"/>
    </source>
</evidence>
<protein>
    <recommendedName>
        <fullName evidence="3">Conjugal transfer protein TraD</fullName>
    </recommendedName>
</protein>
<dbReference type="AlphaFoldDB" id="A0A2V4ND56"/>
<dbReference type="Proteomes" id="UP000248012">
    <property type="component" value="Unassembled WGS sequence"/>
</dbReference>
<accession>A0A2V4ND56</accession>
<dbReference type="RefSeq" id="WP_110794908.1">
    <property type="nucleotide sequence ID" value="NZ_KZ826482.1"/>
</dbReference>
<dbReference type="OrthoDB" id="9833813at2"/>
<comment type="caution">
    <text evidence="1">The sequence shown here is derived from an EMBL/GenBank/DDBJ whole genome shotgun (WGS) entry which is preliminary data.</text>
</comment>
<keyword evidence="2" id="KW-1185">Reference proteome</keyword>